<gene>
    <name evidence="2" type="ORF">BSL78_10411</name>
</gene>
<keyword evidence="3" id="KW-1185">Reference proteome</keyword>
<feature type="region of interest" description="Disordered" evidence="1">
    <location>
        <begin position="118"/>
        <end position="147"/>
    </location>
</feature>
<evidence type="ECO:0000256" key="1">
    <source>
        <dbReference type="SAM" id="MobiDB-lite"/>
    </source>
</evidence>
<comment type="caution">
    <text evidence="2">The sequence shown here is derived from an EMBL/GenBank/DDBJ whole genome shotgun (WGS) entry which is preliminary data.</text>
</comment>
<proteinExistence type="predicted"/>
<evidence type="ECO:0000313" key="2">
    <source>
        <dbReference type="EMBL" id="PIK52722.1"/>
    </source>
</evidence>
<dbReference type="EMBL" id="MRZV01000316">
    <property type="protein sequence ID" value="PIK52722.1"/>
    <property type="molecule type" value="Genomic_DNA"/>
</dbReference>
<name>A0A2G8KXM2_STIJA</name>
<dbReference type="AlphaFoldDB" id="A0A2G8KXM2"/>
<dbReference type="Proteomes" id="UP000230750">
    <property type="component" value="Unassembled WGS sequence"/>
</dbReference>
<evidence type="ECO:0000313" key="3">
    <source>
        <dbReference type="Proteomes" id="UP000230750"/>
    </source>
</evidence>
<organism evidence="2 3">
    <name type="scientific">Stichopus japonicus</name>
    <name type="common">Sea cucumber</name>
    <dbReference type="NCBI Taxonomy" id="307972"/>
    <lineage>
        <taxon>Eukaryota</taxon>
        <taxon>Metazoa</taxon>
        <taxon>Echinodermata</taxon>
        <taxon>Eleutherozoa</taxon>
        <taxon>Echinozoa</taxon>
        <taxon>Holothuroidea</taxon>
        <taxon>Aspidochirotacea</taxon>
        <taxon>Aspidochirotida</taxon>
        <taxon>Stichopodidae</taxon>
        <taxon>Apostichopus</taxon>
    </lineage>
</organism>
<protein>
    <submittedName>
        <fullName evidence="2">Uncharacterized protein</fullName>
    </submittedName>
</protein>
<reference evidence="2 3" key="1">
    <citation type="journal article" date="2017" name="PLoS Biol.">
        <title>The sea cucumber genome provides insights into morphological evolution and visceral regeneration.</title>
        <authorList>
            <person name="Zhang X."/>
            <person name="Sun L."/>
            <person name="Yuan J."/>
            <person name="Sun Y."/>
            <person name="Gao Y."/>
            <person name="Zhang L."/>
            <person name="Li S."/>
            <person name="Dai H."/>
            <person name="Hamel J.F."/>
            <person name="Liu C."/>
            <person name="Yu Y."/>
            <person name="Liu S."/>
            <person name="Lin W."/>
            <person name="Guo K."/>
            <person name="Jin S."/>
            <person name="Xu P."/>
            <person name="Storey K.B."/>
            <person name="Huan P."/>
            <person name="Zhang T."/>
            <person name="Zhou Y."/>
            <person name="Zhang J."/>
            <person name="Lin C."/>
            <person name="Li X."/>
            <person name="Xing L."/>
            <person name="Huo D."/>
            <person name="Sun M."/>
            <person name="Wang L."/>
            <person name="Mercier A."/>
            <person name="Li F."/>
            <person name="Yang H."/>
            <person name="Xiang J."/>
        </authorList>
    </citation>
    <scope>NUCLEOTIDE SEQUENCE [LARGE SCALE GENOMIC DNA]</scope>
    <source>
        <strain evidence="2">Shaxun</strain>
        <tissue evidence="2">Muscle</tissue>
    </source>
</reference>
<accession>A0A2G8KXM2</accession>
<sequence length="199" mass="22070">MLLAAIDSAHAISVALGNYPMYDDIFIANWVKLYGVCYRPGMMVVVDKTEYYDPVFAKIVHVAVLQDGSFKLISELWETILFSKHYYAYAALPVEPENEEDSSNASSSDSLPSTIILSTSGSSESDIDDAELSLAKSRGQSSHSPIQDKKCDVRAIIEGSKQTNILSQLDQGFLGVRERLQMVRILVSHLIEKYGQRSV</sequence>